<dbReference type="GO" id="GO:0005886">
    <property type="term" value="C:plasma membrane"/>
    <property type="evidence" value="ECO:0007669"/>
    <property type="project" value="TreeGrafter"/>
</dbReference>
<organism evidence="14 15">
    <name type="scientific">Apolygus lucorum</name>
    <name type="common">Small green plant bug</name>
    <name type="synonym">Lygocoris lucorum</name>
    <dbReference type="NCBI Taxonomy" id="248454"/>
    <lineage>
        <taxon>Eukaryota</taxon>
        <taxon>Metazoa</taxon>
        <taxon>Ecdysozoa</taxon>
        <taxon>Arthropoda</taxon>
        <taxon>Hexapoda</taxon>
        <taxon>Insecta</taxon>
        <taxon>Pterygota</taxon>
        <taxon>Neoptera</taxon>
        <taxon>Paraneoptera</taxon>
        <taxon>Hemiptera</taxon>
        <taxon>Heteroptera</taxon>
        <taxon>Panheteroptera</taxon>
        <taxon>Cimicomorpha</taxon>
        <taxon>Miridae</taxon>
        <taxon>Mirini</taxon>
        <taxon>Apolygus</taxon>
    </lineage>
</organism>
<evidence type="ECO:0000256" key="5">
    <source>
        <dbReference type="ARBA" id="ARBA00022692"/>
    </source>
</evidence>
<keyword evidence="15" id="KW-1185">Reference proteome</keyword>
<dbReference type="AlphaFoldDB" id="A0A8S9XFJ3"/>
<dbReference type="Gene3D" id="1.10.287.770">
    <property type="entry name" value="YojJ-like"/>
    <property type="match status" value="1"/>
</dbReference>
<keyword evidence="7" id="KW-0915">Sodium</keyword>
<protein>
    <recommendedName>
        <fullName evidence="16">Pickpocket</fullName>
    </recommendedName>
</protein>
<keyword evidence="6 13" id="KW-1133">Transmembrane helix</keyword>
<dbReference type="GO" id="GO:0015280">
    <property type="term" value="F:ligand-gated sodium channel activity"/>
    <property type="evidence" value="ECO:0007669"/>
    <property type="project" value="TreeGrafter"/>
</dbReference>
<keyword evidence="10 12" id="KW-0739">Sodium transport</keyword>
<sequence>MSSRSEVNMKKLKRSLRRKALLHKDSLKHHLQDYCSSTSIHGVKYLGNTTTPLEKAWWAAMLACCVVGNSYLIHKVWVKWNNSPVIVSFAETAMPVWEVPFPTITICSSIKSDVESFNFTKHFTRMQKNMANGDNSTKNFSERDFETMDAMSILCDEPILVEGGEEFVNASAMEMLMELAPDLNETTLVCQFDDEEISNCSNYFTKTFLDEGVCYSFNMLSPFRLFDQSQGSNPYFEEHSLESTWSLERGYEADSDLKFSYPRRVLSAGARSSLSVVLRYRIIDFDSLCRGPIGGFKVLLNNPAEFPLSRELYWRAPPGQELILMVQPKIMTTSDGLRPIAAKTRQCYFQGERPLKFFHVYTQRNCEVECLANFTLAACGCVAFYMPRNDSTPLCGGGKKMCMIQAQNDLRDYEIDALRQEAITSQCNCLQACQSIQFDAETSQSQLDAVKVLTAFGDNASEIDGWEIARVKIFFKDKQFIPSRRSELFGVVDFLANCGGLLGLFCGISLLSICELVYYITIKFWANFNFVKKKHESMEKDDGTVSPTVPI</sequence>
<evidence type="ECO:0000256" key="12">
    <source>
        <dbReference type="RuleBase" id="RU000679"/>
    </source>
</evidence>
<dbReference type="Proteomes" id="UP000466442">
    <property type="component" value="Unassembled WGS sequence"/>
</dbReference>
<dbReference type="Pfam" id="PF00858">
    <property type="entry name" value="ASC"/>
    <property type="match status" value="1"/>
</dbReference>
<name>A0A8S9XFJ3_APOLU</name>
<feature type="transmembrane region" description="Helical" evidence="13">
    <location>
        <begin position="494"/>
        <end position="520"/>
    </location>
</feature>
<keyword evidence="3 12" id="KW-0813">Transport</keyword>
<accession>A0A8S9XFJ3</accession>
<reference evidence="14" key="1">
    <citation type="journal article" date="2021" name="Mol. Ecol. Resour.">
        <title>Apolygus lucorum genome provides insights into omnivorousness and mesophyll feeding.</title>
        <authorList>
            <person name="Liu Y."/>
            <person name="Liu H."/>
            <person name="Wang H."/>
            <person name="Huang T."/>
            <person name="Liu B."/>
            <person name="Yang B."/>
            <person name="Yin L."/>
            <person name="Li B."/>
            <person name="Zhang Y."/>
            <person name="Zhang S."/>
            <person name="Jiang F."/>
            <person name="Zhang X."/>
            <person name="Ren Y."/>
            <person name="Wang B."/>
            <person name="Wang S."/>
            <person name="Lu Y."/>
            <person name="Wu K."/>
            <person name="Fan W."/>
            <person name="Wang G."/>
        </authorList>
    </citation>
    <scope>NUCLEOTIDE SEQUENCE</scope>
    <source>
        <strain evidence="14">12Hb</strain>
    </source>
</reference>
<dbReference type="InterPro" id="IPR001873">
    <property type="entry name" value="ENaC"/>
</dbReference>
<dbReference type="PANTHER" id="PTHR11690:SF288">
    <property type="entry name" value="AMILORIDE-SENSITIVE NA+ CHANNEL-RELATED"/>
    <property type="match status" value="1"/>
</dbReference>
<evidence type="ECO:0000256" key="8">
    <source>
        <dbReference type="ARBA" id="ARBA00023065"/>
    </source>
</evidence>
<evidence type="ECO:0000256" key="6">
    <source>
        <dbReference type="ARBA" id="ARBA00022989"/>
    </source>
</evidence>
<evidence type="ECO:0000256" key="1">
    <source>
        <dbReference type="ARBA" id="ARBA00004141"/>
    </source>
</evidence>
<evidence type="ECO:0000256" key="3">
    <source>
        <dbReference type="ARBA" id="ARBA00022448"/>
    </source>
</evidence>
<comment type="caution">
    <text evidence="14">The sequence shown here is derived from an EMBL/GenBank/DDBJ whole genome shotgun (WGS) entry which is preliminary data.</text>
</comment>
<dbReference type="OrthoDB" id="6021021at2759"/>
<evidence type="ECO:0000256" key="4">
    <source>
        <dbReference type="ARBA" id="ARBA00022461"/>
    </source>
</evidence>
<keyword evidence="4 12" id="KW-0894">Sodium channel</keyword>
<evidence type="ECO:0000256" key="2">
    <source>
        <dbReference type="ARBA" id="ARBA00007193"/>
    </source>
</evidence>
<keyword evidence="11 12" id="KW-0407">Ion channel</keyword>
<keyword evidence="8 12" id="KW-0406">Ion transport</keyword>
<evidence type="ECO:0000313" key="14">
    <source>
        <dbReference type="EMBL" id="KAF6207772.1"/>
    </source>
</evidence>
<comment type="subcellular location">
    <subcellularLocation>
        <location evidence="1">Membrane</location>
        <topology evidence="1">Multi-pass membrane protein</topology>
    </subcellularLocation>
</comment>
<evidence type="ECO:0000256" key="11">
    <source>
        <dbReference type="ARBA" id="ARBA00023303"/>
    </source>
</evidence>
<evidence type="ECO:0008006" key="16">
    <source>
        <dbReference type="Google" id="ProtNLM"/>
    </source>
</evidence>
<dbReference type="Gene3D" id="1.10.287.820">
    <property type="entry name" value="Acid-sensing ion channel domain"/>
    <property type="match status" value="1"/>
</dbReference>
<evidence type="ECO:0000256" key="9">
    <source>
        <dbReference type="ARBA" id="ARBA00023136"/>
    </source>
</evidence>
<evidence type="ECO:0000256" key="7">
    <source>
        <dbReference type="ARBA" id="ARBA00023053"/>
    </source>
</evidence>
<keyword evidence="5 12" id="KW-0812">Transmembrane</keyword>
<keyword evidence="9 13" id="KW-0472">Membrane</keyword>
<dbReference type="EMBL" id="WIXP02000007">
    <property type="protein sequence ID" value="KAF6207772.1"/>
    <property type="molecule type" value="Genomic_DNA"/>
</dbReference>
<evidence type="ECO:0000313" key="15">
    <source>
        <dbReference type="Proteomes" id="UP000466442"/>
    </source>
</evidence>
<comment type="similarity">
    <text evidence="2 12">Belongs to the amiloride-sensitive sodium channel (TC 1.A.6) family.</text>
</comment>
<evidence type="ECO:0000256" key="10">
    <source>
        <dbReference type="ARBA" id="ARBA00023201"/>
    </source>
</evidence>
<dbReference type="PRINTS" id="PR01078">
    <property type="entry name" value="AMINACHANNEL"/>
</dbReference>
<proteinExistence type="inferred from homology"/>
<gene>
    <name evidence="14" type="ORF">GE061_016220</name>
</gene>
<dbReference type="PANTHER" id="PTHR11690">
    <property type="entry name" value="AMILORIDE-SENSITIVE SODIUM CHANNEL-RELATED"/>
    <property type="match status" value="1"/>
</dbReference>
<evidence type="ECO:0000256" key="13">
    <source>
        <dbReference type="SAM" id="Phobius"/>
    </source>
</evidence>